<evidence type="ECO:0000256" key="6">
    <source>
        <dbReference type="ARBA" id="ARBA00022801"/>
    </source>
</evidence>
<keyword evidence="5 9" id="KW-0255">Endonuclease</keyword>
<evidence type="ECO:0000256" key="5">
    <source>
        <dbReference type="ARBA" id="ARBA00022759"/>
    </source>
</evidence>
<reference evidence="10 11" key="1">
    <citation type="submission" date="2019-06" db="EMBL/GenBank/DDBJ databases">
        <title>Metagenome assembled Genome of Spiribacter salinus SL48-SHIP from the microbial mat of Salt Lake 48 (Novosibirsk region, Russia).</title>
        <authorList>
            <person name="Shipova A."/>
            <person name="Rozanov A.S."/>
            <person name="Bryanskaya A.V."/>
            <person name="Peltek S.E."/>
        </authorList>
    </citation>
    <scope>NUCLEOTIDE SEQUENCE [LARGE SCALE GENOMIC DNA]</scope>
    <source>
        <strain evidence="10">SL48-SHIP-2</strain>
    </source>
</reference>
<name>A0A540VN00_9GAMM</name>
<dbReference type="GO" id="GO:0043571">
    <property type="term" value="P:maintenance of CRISPR repeat elements"/>
    <property type="evidence" value="ECO:0007669"/>
    <property type="project" value="UniProtKB-UniRule"/>
</dbReference>
<dbReference type="InterPro" id="IPR021127">
    <property type="entry name" value="CRISPR_associated_Cas2"/>
</dbReference>
<sequence>MERRLYLAAYDVSHERRLARALKVVRGFASGGQKSAYECWLTTTEWYALHRDIAHVIEPEQDRFALFPLAPRKPLVTLGVAEPPADPDFLYFG</sequence>
<comment type="subunit">
    <text evidence="9">Homodimer, forms a heterotetramer with a Cas1 homodimer.</text>
</comment>
<dbReference type="GO" id="GO:0046872">
    <property type="term" value="F:metal ion binding"/>
    <property type="evidence" value="ECO:0007669"/>
    <property type="project" value="UniProtKB-UniRule"/>
</dbReference>
<evidence type="ECO:0000256" key="1">
    <source>
        <dbReference type="ARBA" id="ARBA00001946"/>
    </source>
</evidence>
<keyword evidence="7 9" id="KW-0460">Magnesium</keyword>
<dbReference type="PANTHER" id="PTHR34405:SF3">
    <property type="entry name" value="CRISPR-ASSOCIATED ENDORIBONUCLEASE CAS2 3"/>
    <property type="match status" value="1"/>
</dbReference>
<proteinExistence type="inferred from homology"/>
<dbReference type="Gene3D" id="3.30.70.240">
    <property type="match status" value="1"/>
</dbReference>
<evidence type="ECO:0000313" key="10">
    <source>
        <dbReference type="EMBL" id="TQE98140.1"/>
    </source>
</evidence>
<comment type="cofactor">
    <cofactor evidence="1 9">
        <name>Mg(2+)</name>
        <dbReference type="ChEBI" id="CHEBI:18420"/>
    </cofactor>
</comment>
<evidence type="ECO:0000256" key="2">
    <source>
        <dbReference type="ARBA" id="ARBA00009959"/>
    </source>
</evidence>
<accession>A0A540VN00</accession>
<dbReference type="SUPFAM" id="SSF143430">
    <property type="entry name" value="TTP0101/SSO1404-like"/>
    <property type="match status" value="1"/>
</dbReference>
<dbReference type="HAMAP" id="MF_01471">
    <property type="entry name" value="Cas2"/>
    <property type="match status" value="1"/>
</dbReference>
<comment type="caution">
    <text evidence="10">The sequence shown here is derived from an EMBL/GenBank/DDBJ whole genome shotgun (WGS) entry which is preliminary data.</text>
</comment>
<dbReference type="Proteomes" id="UP000315400">
    <property type="component" value="Unassembled WGS sequence"/>
</dbReference>
<dbReference type="Pfam" id="PF09827">
    <property type="entry name" value="CRISPR_Cas2"/>
    <property type="match status" value="1"/>
</dbReference>
<keyword evidence="6 9" id="KW-0378">Hydrolase</keyword>
<keyword evidence="4 9" id="KW-0479">Metal-binding</keyword>
<keyword evidence="3 9" id="KW-0540">Nuclease</keyword>
<organism evidence="10 11">
    <name type="scientific">Spiribacter salinus</name>
    <dbReference type="NCBI Taxonomy" id="1335746"/>
    <lineage>
        <taxon>Bacteria</taxon>
        <taxon>Pseudomonadati</taxon>
        <taxon>Pseudomonadota</taxon>
        <taxon>Gammaproteobacteria</taxon>
        <taxon>Chromatiales</taxon>
        <taxon>Ectothiorhodospiraceae</taxon>
        <taxon>Spiribacter</taxon>
    </lineage>
</organism>
<comment type="function">
    <text evidence="9">CRISPR (clustered regularly interspaced short palindromic repeat), is an adaptive immune system that provides protection against mobile genetic elements (viruses, transposable elements and conjugative plasmids). CRISPR clusters contain sequences complementary to antecedent mobile elements and target invading nucleic acids. CRISPR clusters are transcribed and processed into CRISPR RNA (crRNA). Functions as a ssRNA-specific endoribonuclease. Involved in the integration of spacer DNA into the CRISPR cassette.</text>
</comment>
<dbReference type="AlphaFoldDB" id="A0A540VN00"/>
<dbReference type="GO" id="GO:0051607">
    <property type="term" value="P:defense response to virus"/>
    <property type="evidence" value="ECO:0007669"/>
    <property type="project" value="UniProtKB-UniRule"/>
</dbReference>
<evidence type="ECO:0000256" key="3">
    <source>
        <dbReference type="ARBA" id="ARBA00022722"/>
    </source>
</evidence>
<evidence type="ECO:0000256" key="8">
    <source>
        <dbReference type="ARBA" id="ARBA00023118"/>
    </source>
</evidence>
<dbReference type="PANTHER" id="PTHR34405">
    <property type="entry name" value="CRISPR-ASSOCIATED ENDORIBONUCLEASE CAS2"/>
    <property type="match status" value="1"/>
</dbReference>
<feature type="binding site" evidence="9">
    <location>
        <position position="11"/>
    </location>
    <ligand>
        <name>Mg(2+)</name>
        <dbReference type="ChEBI" id="CHEBI:18420"/>
        <note>catalytic</note>
    </ligand>
</feature>
<comment type="similarity">
    <text evidence="2 9">Belongs to the CRISPR-associated endoribonuclease Cas2 protein family.</text>
</comment>
<dbReference type="GO" id="GO:0016787">
    <property type="term" value="F:hydrolase activity"/>
    <property type="evidence" value="ECO:0007669"/>
    <property type="project" value="UniProtKB-KW"/>
</dbReference>
<evidence type="ECO:0000256" key="9">
    <source>
        <dbReference type="HAMAP-Rule" id="MF_01471"/>
    </source>
</evidence>
<dbReference type="InterPro" id="IPR019199">
    <property type="entry name" value="Virulence_VapD/CRISPR_Cas2"/>
</dbReference>
<keyword evidence="8 9" id="KW-0051">Antiviral defense</keyword>
<dbReference type="GO" id="GO:0004521">
    <property type="term" value="F:RNA endonuclease activity"/>
    <property type="evidence" value="ECO:0007669"/>
    <property type="project" value="InterPro"/>
</dbReference>
<evidence type="ECO:0000313" key="11">
    <source>
        <dbReference type="Proteomes" id="UP000315400"/>
    </source>
</evidence>
<dbReference type="CDD" id="cd09725">
    <property type="entry name" value="Cas2_I_II_III"/>
    <property type="match status" value="1"/>
</dbReference>
<dbReference type="EC" id="3.1.-.-" evidence="9"/>
<dbReference type="EMBL" id="VIFK01000271">
    <property type="protein sequence ID" value="TQE98140.1"/>
    <property type="molecule type" value="Genomic_DNA"/>
</dbReference>
<evidence type="ECO:0000256" key="7">
    <source>
        <dbReference type="ARBA" id="ARBA00022842"/>
    </source>
</evidence>
<protein>
    <recommendedName>
        <fullName evidence="9">CRISPR-associated endoribonuclease Cas2</fullName>
        <ecNumber evidence="9">3.1.-.-</ecNumber>
    </recommendedName>
</protein>
<evidence type="ECO:0000256" key="4">
    <source>
        <dbReference type="ARBA" id="ARBA00022723"/>
    </source>
</evidence>
<gene>
    <name evidence="9" type="primary">cas2</name>
    <name evidence="10" type="ORF">FKY71_15410</name>
</gene>